<evidence type="ECO:0000313" key="14">
    <source>
        <dbReference type="Proteomes" id="UP000295499"/>
    </source>
</evidence>
<dbReference type="Proteomes" id="UP000295499">
    <property type="component" value="Unassembled WGS sequence"/>
</dbReference>
<evidence type="ECO:0000259" key="12">
    <source>
        <dbReference type="PROSITE" id="PS51352"/>
    </source>
</evidence>
<keyword evidence="7" id="KW-0676">Redox-active center</keyword>
<proteinExistence type="inferred from homology"/>
<evidence type="ECO:0000256" key="3">
    <source>
        <dbReference type="ARBA" id="ARBA00022559"/>
    </source>
</evidence>
<dbReference type="OrthoDB" id="9809746at2"/>
<evidence type="ECO:0000256" key="2">
    <source>
        <dbReference type="ARBA" id="ARBA00013017"/>
    </source>
</evidence>
<evidence type="ECO:0000256" key="9">
    <source>
        <dbReference type="ARBA" id="ARBA00038489"/>
    </source>
</evidence>
<evidence type="ECO:0000256" key="6">
    <source>
        <dbReference type="ARBA" id="ARBA00023157"/>
    </source>
</evidence>
<feature type="domain" description="Thioredoxin" evidence="12">
    <location>
        <begin position="50"/>
        <end position="220"/>
    </location>
</feature>
<organism evidence="13 14">
    <name type="scientific">Pedobacter duraquae</name>
    <dbReference type="NCBI Taxonomy" id="425511"/>
    <lineage>
        <taxon>Bacteria</taxon>
        <taxon>Pseudomonadati</taxon>
        <taxon>Bacteroidota</taxon>
        <taxon>Sphingobacteriia</taxon>
        <taxon>Sphingobacteriales</taxon>
        <taxon>Sphingobacteriaceae</taxon>
        <taxon>Pedobacter</taxon>
    </lineage>
</organism>
<evidence type="ECO:0000256" key="7">
    <source>
        <dbReference type="ARBA" id="ARBA00023284"/>
    </source>
</evidence>
<evidence type="ECO:0000256" key="4">
    <source>
        <dbReference type="ARBA" id="ARBA00022862"/>
    </source>
</evidence>
<evidence type="ECO:0000256" key="8">
    <source>
        <dbReference type="ARBA" id="ARBA00032824"/>
    </source>
</evidence>
<protein>
    <recommendedName>
        <fullName evidence="2">thioredoxin-dependent peroxiredoxin</fullName>
        <ecNumber evidence="2">1.11.1.24</ecNumber>
    </recommendedName>
    <alternativeName>
        <fullName evidence="8">Thioredoxin peroxidase</fullName>
    </alternativeName>
    <alternativeName>
        <fullName evidence="10">Thioredoxin-dependent peroxiredoxin Bcp</fullName>
    </alternativeName>
</protein>
<evidence type="ECO:0000256" key="11">
    <source>
        <dbReference type="ARBA" id="ARBA00049091"/>
    </source>
</evidence>
<evidence type="ECO:0000256" key="1">
    <source>
        <dbReference type="ARBA" id="ARBA00003330"/>
    </source>
</evidence>
<dbReference type="GO" id="GO:0045454">
    <property type="term" value="P:cell redox homeostasis"/>
    <property type="evidence" value="ECO:0007669"/>
    <property type="project" value="TreeGrafter"/>
</dbReference>
<gene>
    <name evidence="13" type="ORF">CLV32_4034</name>
</gene>
<dbReference type="EC" id="1.11.1.24" evidence="2"/>
<accession>A0A4R6IE80</accession>
<dbReference type="Pfam" id="PF00578">
    <property type="entry name" value="AhpC-TSA"/>
    <property type="match status" value="1"/>
</dbReference>
<dbReference type="SUPFAM" id="SSF52833">
    <property type="entry name" value="Thioredoxin-like"/>
    <property type="match status" value="1"/>
</dbReference>
<dbReference type="RefSeq" id="WP_133558644.1">
    <property type="nucleotide sequence ID" value="NZ_SNWM01000005.1"/>
</dbReference>
<dbReference type="GO" id="GO:0008379">
    <property type="term" value="F:thioredoxin peroxidase activity"/>
    <property type="evidence" value="ECO:0007669"/>
    <property type="project" value="TreeGrafter"/>
</dbReference>
<dbReference type="CDD" id="cd02970">
    <property type="entry name" value="PRX_like2"/>
    <property type="match status" value="1"/>
</dbReference>
<dbReference type="PANTHER" id="PTHR42801">
    <property type="entry name" value="THIOREDOXIN-DEPENDENT PEROXIDE REDUCTASE"/>
    <property type="match status" value="1"/>
</dbReference>
<dbReference type="InterPro" id="IPR000866">
    <property type="entry name" value="AhpC/TSA"/>
</dbReference>
<dbReference type="GO" id="GO:0005737">
    <property type="term" value="C:cytoplasm"/>
    <property type="evidence" value="ECO:0007669"/>
    <property type="project" value="TreeGrafter"/>
</dbReference>
<dbReference type="InterPro" id="IPR036249">
    <property type="entry name" value="Thioredoxin-like_sf"/>
</dbReference>
<evidence type="ECO:0000256" key="10">
    <source>
        <dbReference type="ARBA" id="ARBA00042639"/>
    </source>
</evidence>
<name>A0A4R6IE80_9SPHI</name>
<dbReference type="Gene3D" id="3.40.30.10">
    <property type="entry name" value="Glutaredoxin"/>
    <property type="match status" value="1"/>
</dbReference>
<dbReference type="PROSITE" id="PS51352">
    <property type="entry name" value="THIOREDOXIN_2"/>
    <property type="match status" value="1"/>
</dbReference>
<keyword evidence="6" id="KW-1015">Disulfide bond</keyword>
<comment type="caution">
    <text evidence="13">The sequence shown here is derived from an EMBL/GenBank/DDBJ whole genome shotgun (WGS) entry which is preliminary data.</text>
</comment>
<comment type="similarity">
    <text evidence="9">Belongs to the peroxiredoxin family. BCP/PrxQ subfamily.</text>
</comment>
<sequence length="220" mass="24753">MEDQFNNISNSLANELEMFQNSWNAAAPEGLQSKFEHGIAEVSATNRSALTVGDKAPDFELNNAVNRPVKLSTLLRSGPVILSWYRGGWCPYCNIQLRYLQSYLSQFKAAGARLVALSPELPDKSLSTTEKNELTFEVLTDYNNTVARQFNIAFTLNEELVDIYNNFHKLEDYNGVATNELPIPATYVIDTDGMIRYAFVDPDYRKRAEPAEILAVLKSL</sequence>
<keyword evidence="4" id="KW-0049">Antioxidant</keyword>
<dbReference type="AlphaFoldDB" id="A0A4R6IE80"/>
<evidence type="ECO:0000256" key="5">
    <source>
        <dbReference type="ARBA" id="ARBA00023002"/>
    </source>
</evidence>
<dbReference type="InterPro" id="IPR013766">
    <property type="entry name" value="Thioredoxin_domain"/>
</dbReference>
<keyword evidence="14" id="KW-1185">Reference proteome</keyword>
<dbReference type="InterPro" id="IPR050924">
    <property type="entry name" value="Peroxiredoxin_BCP/PrxQ"/>
</dbReference>
<dbReference type="EMBL" id="SNWM01000005">
    <property type="protein sequence ID" value="TDO20274.1"/>
    <property type="molecule type" value="Genomic_DNA"/>
</dbReference>
<comment type="function">
    <text evidence="1">Thiol-specific peroxidase that catalyzes the reduction of hydrogen peroxide and organic hydroperoxides to water and alcohols, respectively. Plays a role in cell protection against oxidative stress by detoxifying peroxides and as sensor of hydrogen peroxide-mediated signaling events.</text>
</comment>
<keyword evidence="3" id="KW-0575">Peroxidase</keyword>
<reference evidence="13 14" key="1">
    <citation type="submission" date="2019-03" db="EMBL/GenBank/DDBJ databases">
        <title>Genomic Encyclopedia of Archaeal and Bacterial Type Strains, Phase II (KMG-II): from individual species to whole genera.</title>
        <authorList>
            <person name="Goeker M."/>
        </authorList>
    </citation>
    <scope>NUCLEOTIDE SEQUENCE [LARGE SCALE GENOMIC DNA]</scope>
    <source>
        <strain evidence="13 14">DSM 19034</strain>
    </source>
</reference>
<dbReference type="PANTHER" id="PTHR42801:SF7">
    <property type="entry name" value="SLL1159 PROTEIN"/>
    <property type="match status" value="1"/>
</dbReference>
<keyword evidence="5" id="KW-0560">Oxidoreductase</keyword>
<evidence type="ECO:0000313" key="13">
    <source>
        <dbReference type="EMBL" id="TDO20274.1"/>
    </source>
</evidence>
<comment type="catalytic activity">
    <reaction evidence="11">
        <text>a hydroperoxide + [thioredoxin]-dithiol = an alcohol + [thioredoxin]-disulfide + H2O</text>
        <dbReference type="Rhea" id="RHEA:62620"/>
        <dbReference type="Rhea" id="RHEA-COMP:10698"/>
        <dbReference type="Rhea" id="RHEA-COMP:10700"/>
        <dbReference type="ChEBI" id="CHEBI:15377"/>
        <dbReference type="ChEBI" id="CHEBI:29950"/>
        <dbReference type="ChEBI" id="CHEBI:30879"/>
        <dbReference type="ChEBI" id="CHEBI:35924"/>
        <dbReference type="ChEBI" id="CHEBI:50058"/>
        <dbReference type="EC" id="1.11.1.24"/>
    </reaction>
</comment>
<dbReference type="GO" id="GO:0034599">
    <property type="term" value="P:cellular response to oxidative stress"/>
    <property type="evidence" value="ECO:0007669"/>
    <property type="project" value="TreeGrafter"/>
</dbReference>